<comment type="caution">
    <text evidence="2">The sequence shown here is derived from an EMBL/GenBank/DDBJ whole genome shotgun (WGS) entry which is preliminary data.</text>
</comment>
<name>A0A9P9GT56_FUSSL</name>
<reference evidence="2" key="1">
    <citation type="journal article" date="2021" name="Nat. Commun.">
        <title>Genetic determinants of endophytism in the Arabidopsis root mycobiome.</title>
        <authorList>
            <person name="Mesny F."/>
            <person name="Miyauchi S."/>
            <person name="Thiergart T."/>
            <person name="Pickel B."/>
            <person name="Atanasova L."/>
            <person name="Karlsson M."/>
            <person name="Huettel B."/>
            <person name="Barry K.W."/>
            <person name="Haridas S."/>
            <person name="Chen C."/>
            <person name="Bauer D."/>
            <person name="Andreopoulos W."/>
            <person name="Pangilinan J."/>
            <person name="LaButti K."/>
            <person name="Riley R."/>
            <person name="Lipzen A."/>
            <person name="Clum A."/>
            <person name="Drula E."/>
            <person name="Henrissat B."/>
            <person name="Kohler A."/>
            <person name="Grigoriev I.V."/>
            <person name="Martin F.M."/>
            <person name="Hacquard S."/>
        </authorList>
    </citation>
    <scope>NUCLEOTIDE SEQUENCE</scope>
    <source>
        <strain evidence="2">FSSC 5 MPI-SDFR-AT-0091</strain>
    </source>
</reference>
<keyword evidence="3" id="KW-1185">Reference proteome</keyword>
<evidence type="ECO:0000313" key="3">
    <source>
        <dbReference type="Proteomes" id="UP000736672"/>
    </source>
</evidence>
<keyword evidence="1" id="KW-0472">Membrane</keyword>
<dbReference type="AlphaFoldDB" id="A0A9P9GT56"/>
<sequence>MQMTAISQGLDQPLNSEAISGSARTAIAQAFWGINIGQLRNTENAFKGDLDSYFAYYSKQAEMFLRDDGLHVSVRTHQDVLAIAVALVRENLGREDIKSNLQRHSDIDESRFEASINLTSRLLFMMSIGTAPYVIPGGTDLLWKDDSGPIKDFIAAHFNPIVTRSEEAVKLDTLFTAQNLDRIAGLKITWTDDISDHLRLFNFDTEVAIFHHASFLMVAKHAYIFPPDFAEETLKTLALLLPKMNESSKRWFRRLAAEKSLDLSAHSCLPLQTKDRQIDRFKFWHDRLVILKQAFDECEPSTWKQWWFDTRKGLYRWPFLVAAAALVLTAFFGLVQSIEGAVQVYKSYHPSS</sequence>
<proteinExistence type="predicted"/>
<dbReference type="Proteomes" id="UP000736672">
    <property type="component" value="Unassembled WGS sequence"/>
</dbReference>
<evidence type="ECO:0000256" key="1">
    <source>
        <dbReference type="SAM" id="Phobius"/>
    </source>
</evidence>
<dbReference type="OrthoDB" id="5092639at2759"/>
<protein>
    <submittedName>
        <fullName evidence="2">Uncharacterized protein</fullName>
    </submittedName>
</protein>
<evidence type="ECO:0000313" key="2">
    <source>
        <dbReference type="EMBL" id="KAH7243999.1"/>
    </source>
</evidence>
<keyword evidence="1" id="KW-1133">Transmembrane helix</keyword>
<accession>A0A9P9GT56</accession>
<keyword evidence="1" id="KW-0812">Transmembrane</keyword>
<dbReference type="EMBL" id="JAGTJS010000018">
    <property type="protein sequence ID" value="KAH7243999.1"/>
    <property type="molecule type" value="Genomic_DNA"/>
</dbReference>
<feature type="transmembrane region" description="Helical" evidence="1">
    <location>
        <begin position="314"/>
        <end position="335"/>
    </location>
</feature>
<gene>
    <name evidence="2" type="ORF">B0J15DRAFT_451772</name>
</gene>
<organism evidence="2 3">
    <name type="scientific">Fusarium solani</name>
    <name type="common">Filamentous fungus</name>
    <dbReference type="NCBI Taxonomy" id="169388"/>
    <lineage>
        <taxon>Eukaryota</taxon>
        <taxon>Fungi</taxon>
        <taxon>Dikarya</taxon>
        <taxon>Ascomycota</taxon>
        <taxon>Pezizomycotina</taxon>
        <taxon>Sordariomycetes</taxon>
        <taxon>Hypocreomycetidae</taxon>
        <taxon>Hypocreales</taxon>
        <taxon>Nectriaceae</taxon>
        <taxon>Fusarium</taxon>
        <taxon>Fusarium solani species complex</taxon>
    </lineage>
</organism>